<dbReference type="InParanoid" id="A0A0C2ZKQ8"/>
<accession>A0A0C2ZKQ8</accession>
<dbReference type="HOGENOM" id="CLU_2347950_0_0_1"/>
<name>A0A0C2ZKQ8_9AGAM</name>
<keyword evidence="2" id="KW-1185">Reference proteome</keyword>
<reference evidence="1 2" key="1">
    <citation type="submission" date="2014-04" db="EMBL/GenBank/DDBJ databases">
        <authorList>
            <consortium name="DOE Joint Genome Institute"/>
            <person name="Kuo A."/>
            <person name="Kohler A."/>
            <person name="Nagy L.G."/>
            <person name="Floudas D."/>
            <person name="Copeland A."/>
            <person name="Barry K.W."/>
            <person name="Cichocki N."/>
            <person name="Veneault-Fourrey C."/>
            <person name="LaButti K."/>
            <person name="Lindquist E.A."/>
            <person name="Lipzen A."/>
            <person name="Lundell T."/>
            <person name="Morin E."/>
            <person name="Murat C."/>
            <person name="Sun H."/>
            <person name="Tunlid A."/>
            <person name="Henrissat B."/>
            <person name="Grigoriev I.V."/>
            <person name="Hibbett D.S."/>
            <person name="Martin F."/>
            <person name="Nordberg H.P."/>
            <person name="Cantor M.N."/>
            <person name="Hua S.X."/>
        </authorList>
    </citation>
    <scope>NUCLEOTIDE SEQUENCE [LARGE SCALE GENOMIC DNA]</scope>
    <source>
        <strain evidence="1 2">Foug A</strain>
    </source>
</reference>
<organism evidence="1 2">
    <name type="scientific">Scleroderma citrinum Foug A</name>
    <dbReference type="NCBI Taxonomy" id="1036808"/>
    <lineage>
        <taxon>Eukaryota</taxon>
        <taxon>Fungi</taxon>
        <taxon>Dikarya</taxon>
        <taxon>Basidiomycota</taxon>
        <taxon>Agaricomycotina</taxon>
        <taxon>Agaricomycetes</taxon>
        <taxon>Agaricomycetidae</taxon>
        <taxon>Boletales</taxon>
        <taxon>Sclerodermatineae</taxon>
        <taxon>Sclerodermataceae</taxon>
        <taxon>Scleroderma</taxon>
    </lineage>
</organism>
<protein>
    <submittedName>
        <fullName evidence="1">Uncharacterized protein</fullName>
    </submittedName>
</protein>
<evidence type="ECO:0000313" key="1">
    <source>
        <dbReference type="EMBL" id="KIM62158.1"/>
    </source>
</evidence>
<evidence type="ECO:0000313" key="2">
    <source>
        <dbReference type="Proteomes" id="UP000053989"/>
    </source>
</evidence>
<gene>
    <name evidence="1" type="ORF">SCLCIDRAFT_849034</name>
</gene>
<reference evidence="2" key="2">
    <citation type="submission" date="2015-01" db="EMBL/GenBank/DDBJ databases">
        <title>Evolutionary Origins and Diversification of the Mycorrhizal Mutualists.</title>
        <authorList>
            <consortium name="DOE Joint Genome Institute"/>
            <consortium name="Mycorrhizal Genomics Consortium"/>
            <person name="Kohler A."/>
            <person name="Kuo A."/>
            <person name="Nagy L.G."/>
            <person name="Floudas D."/>
            <person name="Copeland A."/>
            <person name="Barry K.W."/>
            <person name="Cichocki N."/>
            <person name="Veneault-Fourrey C."/>
            <person name="LaButti K."/>
            <person name="Lindquist E.A."/>
            <person name="Lipzen A."/>
            <person name="Lundell T."/>
            <person name="Morin E."/>
            <person name="Murat C."/>
            <person name="Riley R."/>
            <person name="Ohm R."/>
            <person name="Sun H."/>
            <person name="Tunlid A."/>
            <person name="Henrissat B."/>
            <person name="Grigoriev I.V."/>
            <person name="Hibbett D.S."/>
            <person name="Martin F."/>
        </authorList>
    </citation>
    <scope>NUCLEOTIDE SEQUENCE [LARGE SCALE GENOMIC DNA]</scope>
    <source>
        <strain evidence="2">Foug A</strain>
    </source>
</reference>
<dbReference type="EMBL" id="KN822045">
    <property type="protein sequence ID" value="KIM62158.1"/>
    <property type="molecule type" value="Genomic_DNA"/>
</dbReference>
<proteinExistence type="predicted"/>
<sequence length="97" mass="10749">MHTSLGIGLRIKSTEIGWRIELEDTFTGVWLIPPWTVHAHESCSTFLSNSATECRREHTMSSIFFEFGLGDGLGVISVPMVPTGALVTLRWDGRTSI</sequence>
<dbReference type="AlphaFoldDB" id="A0A0C2ZKQ8"/>
<dbReference type="Proteomes" id="UP000053989">
    <property type="component" value="Unassembled WGS sequence"/>
</dbReference>